<accession>A0ABT0K2W4</accession>
<comment type="similarity">
    <text evidence="1">Belongs to the bacterial solute-binding protein 8 family.</text>
</comment>
<evidence type="ECO:0000256" key="1">
    <source>
        <dbReference type="ARBA" id="ARBA00008814"/>
    </source>
</evidence>
<protein>
    <submittedName>
        <fullName evidence="3">ABC transporter substrate-binding protein</fullName>
    </submittedName>
</protein>
<evidence type="ECO:0000313" key="3">
    <source>
        <dbReference type="EMBL" id="MCK9878147.1"/>
    </source>
</evidence>
<feature type="domain" description="Fe/B12 periplasmic-binding" evidence="2">
    <location>
        <begin position="1"/>
        <end position="151"/>
    </location>
</feature>
<name>A0ABT0K2W4_9ACTN</name>
<keyword evidence="4" id="KW-1185">Reference proteome</keyword>
<dbReference type="InterPro" id="IPR050902">
    <property type="entry name" value="ABC_Transporter_SBP"/>
</dbReference>
<organism evidence="3 4">
    <name type="scientific">Frankia umida</name>
    <dbReference type="NCBI Taxonomy" id="573489"/>
    <lineage>
        <taxon>Bacteria</taxon>
        <taxon>Bacillati</taxon>
        <taxon>Actinomycetota</taxon>
        <taxon>Actinomycetes</taxon>
        <taxon>Frankiales</taxon>
        <taxon>Frankiaceae</taxon>
        <taxon>Frankia</taxon>
    </lineage>
</organism>
<dbReference type="InterPro" id="IPR002491">
    <property type="entry name" value="ABC_transptr_periplasmic_BD"/>
</dbReference>
<sequence>MCRRPSTTPGRRGWRRWCCRARSHPLRAGQLNPLTVDGTNTIIDDWITLAGGRNAAQISGNGKQVTKEQIASWSPDVIVFASSTIAGNDTGQQTLDKLATDPFWANEPALRNHRAYINPSGVFLWDRYGVEGALQIQWAARTLNPDLFTDQNIVQKTKTFYHDFLHYDLTDAEATRIINAQNPA</sequence>
<gene>
    <name evidence="3" type="ORF">MXD59_20650</name>
</gene>
<dbReference type="Gene3D" id="3.40.50.1980">
    <property type="entry name" value="Nitrogenase molybdenum iron protein domain"/>
    <property type="match status" value="1"/>
</dbReference>
<proteinExistence type="inferred from homology"/>
<dbReference type="EMBL" id="JALKFT010000027">
    <property type="protein sequence ID" value="MCK9878147.1"/>
    <property type="molecule type" value="Genomic_DNA"/>
</dbReference>
<dbReference type="PROSITE" id="PS50983">
    <property type="entry name" value="FE_B12_PBP"/>
    <property type="match status" value="1"/>
</dbReference>
<evidence type="ECO:0000259" key="2">
    <source>
        <dbReference type="PROSITE" id="PS50983"/>
    </source>
</evidence>
<comment type="caution">
    <text evidence="3">The sequence shown here is derived from an EMBL/GenBank/DDBJ whole genome shotgun (WGS) entry which is preliminary data.</text>
</comment>
<dbReference type="PANTHER" id="PTHR30535:SF34">
    <property type="entry name" value="MOLYBDATE-BINDING PROTEIN MOLA"/>
    <property type="match status" value="1"/>
</dbReference>
<dbReference type="Pfam" id="PF01497">
    <property type="entry name" value="Peripla_BP_2"/>
    <property type="match status" value="1"/>
</dbReference>
<dbReference type="RefSeq" id="WP_248826283.1">
    <property type="nucleotide sequence ID" value="NZ_JALKFT010000027.1"/>
</dbReference>
<dbReference type="Proteomes" id="UP001201873">
    <property type="component" value="Unassembled WGS sequence"/>
</dbReference>
<evidence type="ECO:0000313" key="4">
    <source>
        <dbReference type="Proteomes" id="UP001201873"/>
    </source>
</evidence>
<reference evidence="3 4" key="1">
    <citation type="submission" date="2022-04" db="EMBL/GenBank/DDBJ databases">
        <title>Genome diversity in the genus Frankia.</title>
        <authorList>
            <person name="Carlos-Shanley C."/>
            <person name="Hahn D."/>
        </authorList>
    </citation>
    <scope>NUCLEOTIDE SEQUENCE [LARGE SCALE GENOMIC DNA]</scope>
    <source>
        <strain evidence="3 4">Ag45/Mut15</strain>
    </source>
</reference>
<dbReference type="SUPFAM" id="SSF53807">
    <property type="entry name" value="Helical backbone' metal receptor"/>
    <property type="match status" value="1"/>
</dbReference>
<dbReference type="PANTHER" id="PTHR30535">
    <property type="entry name" value="VITAMIN B12-BINDING PROTEIN"/>
    <property type="match status" value="1"/>
</dbReference>